<dbReference type="SMART" id="SM00450">
    <property type="entry name" value="RHOD"/>
    <property type="match status" value="1"/>
</dbReference>
<evidence type="ECO:0000313" key="3">
    <source>
        <dbReference type="EMBL" id="TDQ43698.1"/>
    </source>
</evidence>
<dbReference type="InterPro" id="IPR001763">
    <property type="entry name" value="Rhodanese-like_dom"/>
</dbReference>
<dbReference type="InterPro" id="IPR036873">
    <property type="entry name" value="Rhodanese-like_dom_sf"/>
</dbReference>
<feature type="domain" description="Rhodanese" evidence="2">
    <location>
        <begin position="15"/>
        <end position="137"/>
    </location>
</feature>
<dbReference type="OrthoDB" id="9808735at2"/>
<dbReference type="NCBIfam" id="NF008752">
    <property type="entry name" value="PRK11784.1-4"/>
    <property type="match status" value="1"/>
</dbReference>
<dbReference type="GO" id="GO:0002098">
    <property type="term" value="P:tRNA wobble uridine modification"/>
    <property type="evidence" value="ECO:0007669"/>
    <property type="project" value="InterPro"/>
</dbReference>
<dbReference type="InterPro" id="IPR017582">
    <property type="entry name" value="SelU"/>
</dbReference>
<dbReference type="PROSITE" id="PS50206">
    <property type="entry name" value="RHODANESE_3"/>
    <property type="match status" value="1"/>
</dbReference>
<organism evidence="3 4">
    <name type="scientific">Tepidicella xavieri</name>
    <dbReference type="NCBI Taxonomy" id="360241"/>
    <lineage>
        <taxon>Bacteria</taxon>
        <taxon>Pseudomonadati</taxon>
        <taxon>Pseudomonadota</taxon>
        <taxon>Betaproteobacteria</taxon>
        <taxon>Burkholderiales</taxon>
        <taxon>Tepidicella</taxon>
    </lineage>
</organism>
<evidence type="ECO:0000256" key="1">
    <source>
        <dbReference type="ARBA" id="ARBA00023266"/>
    </source>
</evidence>
<name>A0A4R6UAQ0_9BURK</name>
<dbReference type="InterPro" id="IPR058840">
    <property type="entry name" value="AAA_SelU"/>
</dbReference>
<dbReference type="Proteomes" id="UP000295510">
    <property type="component" value="Unassembled WGS sequence"/>
</dbReference>
<gene>
    <name evidence="3" type="ORF">DFR43_10548</name>
</gene>
<dbReference type="Gene3D" id="3.40.250.10">
    <property type="entry name" value="Rhodanese-like domain"/>
    <property type="match status" value="1"/>
</dbReference>
<dbReference type="AlphaFoldDB" id="A0A4R6UAQ0"/>
<dbReference type="Pfam" id="PF00581">
    <property type="entry name" value="Rhodanese"/>
    <property type="match status" value="1"/>
</dbReference>
<dbReference type="SUPFAM" id="SSF52540">
    <property type="entry name" value="P-loop containing nucleoside triphosphate hydrolases"/>
    <property type="match status" value="1"/>
</dbReference>
<dbReference type="PANTHER" id="PTHR30401">
    <property type="entry name" value="TRNA 2-SELENOURIDINE SYNTHASE"/>
    <property type="match status" value="1"/>
</dbReference>
<dbReference type="PANTHER" id="PTHR30401:SF0">
    <property type="entry name" value="TRNA 2-SELENOURIDINE SYNTHASE"/>
    <property type="match status" value="1"/>
</dbReference>
<dbReference type="GO" id="GO:0043828">
    <property type="term" value="F:tRNA 2-selenouridine synthase activity"/>
    <property type="evidence" value="ECO:0007669"/>
    <property type="project" value="InterPro"/>
</dbReference>
<keyword evidence="4" id="KW-1185">Reference proteome</keyword>
<comment type="caution">
    <text evidence="3">The sequence shown here is derived from an EMBL/GenBank/DDBJ whole genome shotgun (WGS) entry which is preliminary data.</text>
</comment>
<keyword evidence="1" id="KW-0711">Selenium</keyword>
<dbReference type="Pfam" id="PF26341">
    <property type="entry name" value="AAA_SelU"/>
    <property type="match status" value="1"/>
</dbReference>
<protein>
    <submittedName>
        <fullName evidence="3">tRNA 2-selenouridine synthase</fullName>
    </submittedName>
</protein>
<evidence type="ECO:0000259" key="2">
    <source>
        <dbReference type="PROSITE" id="PS50206"/>
    </source>
</evidence>
<accession>A0A4R6UAQ0</accession>
<dbReference type="EMBL" id="SNYL01000005">
    <property type="protein sequence ID" value="TDQ43698.1"/>
    <property type="molecule type" value="Genomic_DNA"/>
</dbReference>
<dbReference type="NCBIfam" id="NF008750">
    <property type="entry name" value="PRK11784.1-2"/>
    <property type="match status" value="1"/>
</dbReference>
<dbReference type="RefSeq" id="WP_133596466.1">
    <property type="nucleotide sequence ID" value="NZ_SNYL01000005.1"/>
</dbReference>
<evidence type="ECO:0000313" key="4">
    <source>
        <dbReference type="Proteomes" id="UP000295510"/>
    </source>
</evidence>
<dbReference type="SUPFAM" id="SSF52821">
    <property type="entry name" value="Rhodanese/Cell cycle control phosphatase"/>
    <property type="match status" value="1"/>
</dbReference>
<sequence length="358" mass="39665">MPVATLPAHAVADRLPDFDTIIDARTEAEFAEDHVPGAVNWPTLNNEERILIGTMYKQVNAFEAKKRGAALSARNIAAHIEREVIDKPKGWKPLVYCWRGGNRSGALATILGAIGFQVTLIEGGYKAWRNALLAELPSLAQRLQYRVVCGPTGSGKTRLLQALARQGQQVLDLEALACHRSSVLGLVPGQRQPSQKHFDTRIWHALRSFDPQRPVYVESESKKVGNLRVPDALMDAMRASPCLDLQLADEERVALLMEDYDHFLRDSGFFCERLDTLVALRGRETIQAWKAMVQSGRSAEVVRALLQTHYDPVYAASIRRHFVQYPQARPCRLPDRSPAALDALARAIVAAQASACSA</sequence>
<proteinExistence type="predicted"/>
<reference evidence="3 4" key="1">
    <citation type="submission" date="2019-03" db="EMBL/GenBank/DDBJ databases">
        <title>Genomic Encyclopedia of Type Strains, Phase IV (KMG-IV): sequencing the most valuable type-strain genomes for metagenomic binning, comparative biology and taxonomic classification.</title>
        <authorList>
            <person name="Goeker M."/>
        </authorList>
    </citation>
    <scope>NUCLEOTIDE SEQUENCE [LARGE SCALE GENOMIC DNA]</scope>
    <source>
        <strain evidence="3 4">DSM 19605</strain>
    </source>
</reference>
<dbReference type="NCBIfam" id="TIGR03167">
    <property type="entry name" value="tRNA_sel_U_synt"/>
    <property type="match status" value="1"/>
</dbReference>
<dbReference type="InterPro" id="IPR027417">
    <property type="entry name" value="P-loop_NTPase"/>
</dbReference>